<evidence type="ECO:0000313" key="1">
    <source>
        <dbReference type="EMBL" id="UOE41540.1"/>
    </source>
</evidence>
<reference evidence="1 2" key="1">
    <citation type="submission" date="2022-03" db="EMBL/GenBank/DDBJ databases">
        <title>Chryseobacterium sp. isolated from particulate matters in swine house.</title>
        <authorList>
            <person name="Won M."/>
            <person name="Kim S.-J."/>
            <person name="Kwon S.-W."/>
        </authorList>
    </citation>
    <scope>NUCLEOTIDE SEQUENCE [LARGE SCALE GENOMIC DNA]</scope>
    <source>
        <strain evidence="1 2">SC2-2</strain>
    </source>
</reference>
<evidence type="ECO:0000313" key="2">
    <source>
        <dbReference type="Proteomes" id="UP000831460"/>
    </source>
</evidence>
<dbReference type="RefSeq" id="WP_243550350.1">
    <property type="nucleotide sequence ID" value="NZ_CP094532.1"/>
</dbReference>
<gene>
    <name evidence="1" type="ORF">MTP09_02550</name>
</gene>
<sequence length="146" mass="15408">MSKDLFFRISGLFAFVLLFMSVDVFGQIYTYDFGTGTGTADGSNANNGGAGITNFFTGTPAGGGTYRVRMGTAGGSLILANPGTSLGTGSEAQLTASSSGAVNMFSVYNWNNPQQILYLKTKIRSTSSADGTITKHSREWTMVDLK</sequence>
<accession>A0ABY4BQQ8</accession>
<name>A0ABY4BQQ8_9FLAO</name>
<keyword evidence="2" id="KW-1185">Reference proteome</keyword>
<dbReference type="Proteomes" id="UP000831460">
    <property type="component" value="Chromosome"/>
</dbReference>
<dbReference type="EMBL" id="CP094532">
    <property type="protein sequence ID" value="UOE41540.1"/>
    <property type="molecule type" value="Genomic_DNA"/>
</dbReference>
<organism evidence="1 2">
    <name type="scientific">Chryseobacterium suipulveris</name>
    <dbReference type="NCBI Taxonomy" id="2929800"/>
    <lineage>
        <taxon>Bacteria</taxon>
        <taxon>Pseudomonadati</taxon>
        <taxon>Bacteroidota</taxon>
        <taxon>Flavobacteriia</taxon>
        <taxon>Flavobacteriales</taxon>
        <taxon>Weeksellaceae</taxon>
        <taxon>Chryseobacterium group</taxon>
        <taxon>Chryseobacterium</taxon>
    </lineage>
</organism>
<protein>
    <submittedName>
        <fullName evidence="1">Uncharacterized protein</fullName>
    </submittedName>
</protein>
<proteinExistence type="predicted"/>